<feature type="compositionally biased region" description="Polar residues" evidence="1">
    <location>
        <begin position="515"/>
        <end position="525"/>
    </location>
</feature>
<dbReference type="InterPro" id="IPR008757">
    <property type="entry name" value="Peptidase_M6-like_domain"/>
</dbReference>
<dbReference type="GO" id="GO:0008233">
    <property type="term" value="F:peptidase activity"/>
    <property type="evidence" value="ECO:0007669"/>
    <property type="project" value="InterPro"/>
</dbReference>
<dbReference type="Proteomes" id="UP001153069">
    <property type="component" value="Unassembled WGS sequence"/>
</dbReference>
<feature type="region of interest" description="Disordered" evidence="1">
    <location>
        <begin position="614"/>
        <end position="636"/>
    </location>
</feature>
<keyword evidence="5" id="KW-1185">Reference proteome</keyword>
<proteinExistence type="predicted"/>
<evidence type="ECO:0000313" key="4">
    <source>
        <dbReference type="EMBL" id="CAB9526475.1"/>
    </source>
</evidence>
<feature type="compositionally biased region" description="Pro residues" evidence="1">
    <location>
        <begin position="529"/>
        <end position="545"/>
    </location>
</feature>
<feature type="region of interest" description="Disordered" evidence="1">
    <location>
        <begin position="706"/>
        <end position="730"/>
    </location>
</feature>
<organism evidence="4 5">
    <name type="scientific">Seminavis robusta</name>
    <dbReference type="NCBI Taxonomy" id="568900"/>
    <lineage>
        <taxon>Eukaryota</taxon>
        <taxon>Sar</taxon>
        <taxon>Stramenopiles</taxon>
        <taxon>Ochrophyta</taxon>
        <taxon>Bacillariophyta</taxon>
        <taxon>Bacillariophyceae</taxon>
        <taxon>Bacillariophycidae</taxon>
        <taxon>Naviculales</taxon>
        <taxon>Naviculaceae</taxon>
        <taxon>Seminavis</taxon>
    </lineage>
</organism>
<dbReference type="EMBL" id="CAICTM010001833">
    <property type="protein sequence ID" value="CAB9526475.1"/>
    <property type="molecule type" value="Genomic_DNA"/>
</dbReference>
<evidence type="ECO:0000256" key="1">
    <source>
        <dbReference type="SAM" id="MobiDB-lite"/>
    </source>
</evidence>
<evidence type="ECO:0000256" key="2">
    <source>
        <dbReference type="SAM" id="SignalP"/>
    </source>
</evidence>
<gene>
    <name evidence="4" type="ORF">SEMRO_1835_G300580.2</name>
</gene>
<evidence type="ECO:0000313" key="5">
    <source>
        <dbReference type="Proteomes" id="UP001153069"/>
    </source>
</evidence>
<sequence>MAPYSKLFHCAIWGTVAMGALAWIPPHPESKEEWESVHDMRRRLGISYNYTPQQLHPEMCRFLSEEDCIDHDEAMGQHVQSHRRIQQQVRLSPKLGKINVLVVLARFTDHTDRDMIPVRDIRDFWLVNMRDWFRANSQGRYDIEPTVIDWQTTDNTEVYYSMGKRGIVPESQQIAWPILDELDARPGWDWSKFDADGNGEIDSFVIMHSGYGAETFETDCYGTTYENRIWAHAFSASRRGDSWFSADRKIRLNAYTVSSAFDAECGTVPAKIGLTAHEYMHTLGLEDLYDGVDALAASGVGAFDIMAFPLSPADDANNPGHLSPWSKVLADWLEPVEITSNGMYNLKAAELSDEAYRINLNDFGSQSEYLLIENRQPLLFDIHIWGAGLVIYHIDDAAPLQMNRGYPGQPGWPQNGNHYQVAVLQKDGNYDLEQGENSGDAGDMWLPGDKLGPGMGGTVYPNTDTYQGGIIMETGLTIEVLRQEGTDVTFRIGGLDEVESVPSPTASPTRAVASETPNPTEQSVETPVPATPESPETLPPTPTPPLGSVTTQPTETPYLDQFRPYAERPTIAPPSTERPTIPVAPPSTERPGTERPSTPYLSSFGSALEIVATPRPQPANGLPQPSESPPPQSSFLSTFDVFANLRDGGNGSYTKDTQDTSFIFTNYASVTRTSGGKDKPSEDSKGGERMGKEPLASTAIDAHETDTQAEQTTAFESTKEIQGMSSSSRRMRGGEAACTAAWVSTVTFAFIHLVA</sequence>
<feature type="chain" id="PRO_5040389611" description="Peptidase M6-like domain-containing protein" evidence="2">
    <location>
        <begin position="23"/>
        <end position="755"/>
    </location>
</feature>
<accession>A0A9N8EXC8</accession>
<protein>
    <recommendedName>
        <fullName evidence="3">Peptidase M6-like domain-containing protein</fullName>
    </recommendedName>
</protein>
<feature type="signal peptide" evidence="2">
    <location>
        <begin position="1"/>
        <end position="22"/>
    </location>
</feature>
<dbReference type="GO" id="GO:0006508">
    <property type="term" value="P:proteolysis"/>
    <property type="evidence" value="ECO:0007669"/>
    <property type="project" value="InterPro"/>
</dbReference>
<feature type="region of interest" description="Disordered" evidence="1">
    <location>
        <begin position="671"/>
        <end position="693"/>
    </location>
</feature>
<feature type="domain" description="Peptidase M6-like" evidence="3">
    <location>
        <begin position="126"/>
        <end position="327"/>
    </location>
</feature>
<dbReference type="AlphaFoldDB" id="A0A9N8EXC8"/>
<feature type="region of interest" description="Disordered" evidence="1">
    <location>
        <begin position="498"/>
        <end position="601"/>
    </location>
</feature>
<reference evidence="4" key="1">
    <citation type="submission" date="2020-06" db="EMBL/GenBank/DDBJ databases">
        <authorList>
            <consortium name="Plant Systems Biology data submission"/>
        </authorList>
    </citation>
    <scope>NUCLEOTIDE SEQUENCE</scope>
    <source>
        <strain evidence="4">D6</strain>
    </source>
</reference>
<dbReference type="PANTHER" id="PTHR41775:SF1">
    <property type="entry name" value="PEPTIDASE M6-LIKE DOMAIN-CONTAINING PROTEIN"/>
    <property type="match status" value="1"/>
</dbReference>
<feature type="compositionally biased region" description="Basic and acidic residues" evidence="1">
    <location>
        <begin position="675"/>
        <end position="692"/>
    </location>
</feature>
<comment type="caution">
    <text evidence="4">The sequence shown here is derived from an EMBL/GenBank/DDBJ whole genome shotgun (WGS) entry which is preliminary data.</text>
</comment>
<dbReference type="Pfam" id="PF05547">
    <property type="entry name" value="Peptidase_M6"/>
    <property type="match status" value="1"/>
</dbReference>
<evidence type="ECO:0000259" key="3">
    <source>
        <dbReference type="Pfam" id="PF05547"/>
    </source>
</evidence>
<dbReference type="OrthoDB" id="9986966at2759"/>
<dbReference type="PANTHER" id="PTHR41775">
    <property type="entry name" value="SECRETED PROTEIN-RELATED"/>
    <property type="match status" value="1"/>
</dbReference>
<name>A0A9N8EXC8_9STRA</name>
<keyword evidence="2" id="KW-0732">Signal</keyword>